<dbReference type="SUPFAM" id="SSF51695">
    <property type="entry name" value="PLC-like phosphodiesterases"/>
    <property type="match status" value="1"/>
</dbReference>
<evidence type="ECO:0000259" key="1">
    <source>
        <dbReference type="PROSITE" id="PS51704"/>
    </source>
</evidence>
<name>A0ABW4X0K5_9BACT</name>
<reference evidence="3" key="1">
    <citation type="journal article" date="2019" name="Int. J. Syst. Evol. Microbiol.">
        <title>The Global Catalogue of Microorganisms (GCM) 10K type strain sequencing project: providing services to taxonomists for standard genome sequencing and annotation.</title>
        <authorList>
            <consortium name="The Broad Institute Genomics Platform"/>
            <consortium name="The Broad Institute Genome Sequencing Center for Infectious Disease"/>
            <person name="Wu L."/>
            <person name="Ma J."/>
        </authorList>
    </citation>
    <scope>NUCLEOTIDE SEQUENCE [LARGE SCALE GENOMIC DNA]</scope>
    <source>
        <strain evidence="3">JCM 16545</strain>
    </source>
</reference>
<evidence type="ECO:0000313" key="2">
    <source>
        <dbReference type="EMBL" id="MFD2067790.1"/>
    </source>
</evidence>
<gene>
    <name evidence="2" type="ORF">ACFSKU_12915</name>
</gene>
<keyword evidence="3" id="KW-1185">Reference proteome</keyword>
<dbReference type="Pfam" id="PF03009">
    <property type="entry name" value="GDPD"/>
    <property type="match status" value="1"/>
</dbReference>
<dbReference type="Proteomes" id="UP001597369">
    <property type="component" value="Unassembled WGS sequence"/>
</dbReference>
<organism evidence="2 3">
    <name type="scientific">Pontibacter silvestris</name>
    <dbReference type="NCBI Taxonomy" id="2305183"/>
    <lineage>
        <taxon>Bacteria</taxon>
        <taxon>Pseudomonadati</taxon>
        <taxon>Bacteroidota</taxon>
        <taxon>Cytophagia</taxon>
        <taxon>Cytophagales</taxon>
        <taxon>Hymenobacteraceae</taxon>
        <taxon>Pontibacter</taxon>
    </lineage>
</organism>
<comment type="caution">
    <text evidence="2">The sequence shown here is derived from an EMBL/GenBank/DDBJ whole genome shotgun (WGS) entry which is preliminary data.</text>
</comment>
<dbReference type="CDD" id="cd08566">
    <property type="entry name" value="GDPD_AtGDE_like"/>
    <property type="match status" value="1"/>
</dbReference>
<feature type="domain" description="GP-PDE" evidence="1">
    <location>
        <begin position="13"/>
        <end position="252"/>
    </location>
</feature>
<protein>
    <submittedName>
        <fullName evidence="2">Glycerophosphodiester phosphodiesterase family protein</fullName>
    </submittedName>
</protein>
<dbReference type="PANTHER" id="PTHR46211:SF14">
    <property type="entry name" value="GLYCEROPHOSPHODIESTER PHOSPHODIESTERASE"/>
    <property type="match status" value="1"/>
</dbReference>
<dbReference type="InterPro" id="IPR030395">
    <property type="entry name" value="GP_PDE_dom"/>
</dbReference>
<proteinExistence type="predicted"/>
<sequence length="256" mass="28892">MQKLRWNPTRKSPLILAHRGGPDKGYPENNLATFKHTLKHVPNAILEMDVRMTKDSVIVLLHDESLERETTGSGLLNTITWEEADKLRLKDITGEVTPYHMSLFEDVLDSVCGKTILAIDAKPGIDLDRMLNALQDKNCLSSVFIILYSIEDAVKVHQIYPELMLAVGVDNMEKLEKIKEAGLPFKNIVALTPGSLQSREFYNVLHQHGMLGSMGTYGAFDENASDEAYLKLYQEGVDIITTDRPIPVYNMFKRNM</sequence>
<dbReference type="InterPro" id="IPR017946">
    <property type="entry name" value="PLC-like_Pdiesterase_TIM-brl"/>
</dbReference>
<accession>A0ABW4X0K5</accession>
<evidence type="ECO:0000313" key="3">
    <source>
        <dbReference type="Proteomes" id="UP001597369"/>
    </source>
</evidence>
<dbReference type="PANTHER" id="PTHR46211">
    <property type="entry name" value="GLYCEROPHOSPHORYL DIESTER PHOSPHODIESTERASE"/>
    <property type="match status" value="1"/>
</dbReference>
<dbReference type="Gene3D" id="3.20.20.190">
    <property type="entry name" value="Phosphatidylinositol (PI) phosphodiesterase"/>
    <property type="match status" value="1"/>
</dbReference>
<dbReference type="PROSITE" id="PS51704">
    <property type="entry name" value="GP_PDE"/>
    <property type="match status" value="1"/>
</dbReference>
<dbReference type="EMBL" id="JBHUHV010000039">
    <property type="protein sequence ID" value="MFD2067790.1"/>
    <property type="molecule type" value="Genomic_DNA"/>
</dbReference>
<dbReference type="RefSeq" id="WP_229958743.1">
    <property type="nucleotide sequence ID" value="NZ_JAJJWI010000003.1"/>
</dbReference>